<name>A0A1G8T4D6_9FLAO</name>
<keyword evidence="4 7" id="KW-0456">Lyase</keyword>
<dbReference type="Pfam" id="PF00762">
    <property type="entry name" value="Ferrochelatase"/>
    <property type="match status" value="1"/>
</dbReference>
<dbReference type="SUPFAM" id="SSF53800">
    <property type="entry name" value="Chelatase"/>
    <property type="match status" value="1"/>
</dbReference>
<evidence type="ECO:0000313" key="9">
    <source>
        <dbReference type="EMBL" id="SDJ36412.1"/>
    </source>
</evidence>
<evidence type="ECO:0000256" key="8">
    <source>
        <dbReference type="RuleBase" id="RU004185"/>
    </source>
</evidence>
<dbReference type="InterPro" id="IPR033644">
    <property type="entry name" value="Ferrochelatase_C"/>
</dbReference>
<dbReference type="GO" id="GO:0005737">
    <property type="term" value="C:cytoplasm"/>
    <property type="evidence" value="ECO:0007669"/>
    <property type="project" value="UniProtKB-SubCell"/>
</dbReference>
<dbReference type="EMBL" id="FNEZ01000001">
    <property type="protein sequence ID" value="SDJ36412.1"/>
    <property type="molecule type" value="Genomic_DNA"/>
</dbReference>
<dbReference type="PANTHER" id="PTHR11108:SF1">
    <property type="entry name" value="FERROCHELATASE, MITOCHONDRIAL"/>
    <property type="match status" value="1"/>
</dbReference>
<evidence type="ECO:0000256" key="7">
    <source>
        <dbReference type="HAMAP-Rule" id="MF_00323"/>
    </source>
</evidence>
<feature type="binding site" evidence="7">
    <location>
        <position position="308"/>
    </location>
    <ligand>
        <name>Fe(2+)</name>
        <dbReference type="ChEBI" id="CHEBI:29033"/>
    </ligand>
</feature>
<keyword evidence="7" id="KW-0963">Cytoplasm</keyword>
<dbReference type="GO" id="GO:0004325">
    <property type="term" value="F:ferrochelatase activity"/>
    <property type="evidence" value="ECO:0007669"/>
    <property type="project" value="UniProtKB-UniRule"/>
</dbReference>
<comment type="catalytic activity">
    <reaction evidence="6">
        <text>Fe-coproporphyrin III + 2 H(+) = coproporphyrin III + Fe(2+)</text>
        <dbReference type="Rhea" id="RHEA:49572"/>
        <dbReference type="ChEBI" id="CHEBI:15378"/>
        <dbReference type="ChEBI" id="CHEBI:29033"/>
        <dbReference type="ChEBI" id="CHEBI:68438"/>
        <dbReference type="ChEBI" id="CHEBI:131725"/>
        <dbReference type="EC" id="4.99.1.9"/>
    </reaction>
    <physiologicalReaction direction="right-to-left" evidence="6">
        <dbReference type="Rhea" id="RHEA:49574"/>
    </physiologicalReaction>
</comment>
<dbReference type="GO" id="GO:0006783">
    <property type="term" value="P:heme biosynthetic process"/>
    <property type="evidence" value="ECO:0007669"/>
    <property type="project" value="UniProtKB-UniRule"/>
</dbReference>
<evidence type="ECO:0000256" key="2">
    <source>
        <dbReference type="ARBA" id="ARBA00023004"/>
    </source>
</evidence>
<proteinExistence type="inferred from homology"/>
<evidence type="ECO:0000256" key="4">
    <source>
        <dbReference type="ARBA" id="ARBA00023239"/>
    </source>
</evidence>
<dbReference type="CDD" id="cd00419">
    <property type="entry name" value="Ferrochelatase_C"/>
    <property type="match status" value="1"/>
</dbReference>
<comment type="subcellular location">
    <subcellularLocation>
        <location evidence="7">Cytoplasm</location>
    </subcellularLocation>
</comment>
<keyword evidence="10" id="KW-1185">Reference proteome</keyword>
<dbReference type="Gene3D" id="3.40.50.1400">
    <property type="match status" value="2"/>
</dbReference>
<dbReference type="InterPro" id="IPR033659">
    <property type="entry name" value="Ferrochelatase_N"/>
</dbReference>
<gene>
    <name evidence="7" type="primary">hemH</name>
    <name evidence="9" type="ORF">SAMN04487935_0823</name>
</gene>
<dbReference type="STRING" id="1128970.SAMN04487935_0823"/>
<organism evidence="9 10">
    <name type="scientific">Flavobacterium noncentrifugens</name>
    <dbReference type="NCBI Taxonomy" id="1128970"/>
    <lineage>
        <taxon>Bacteria</taxon>
        <taxon>Pseudomonadati</taxon>
        <taxon>Bacteroidota</taxon>
        <taxon>Flavobacteriia</taxon>
        <taxon>Flavobacteriales</taxon>
        <taxon>Flavobacteriaceae</taxon>
        <taxon>Flavobacterium</taxon>
    </lineage>
</organism>
<comment type="similarity">
    <text evidence="1 7 8">Belongs to the ferrochelatase family.</text>
</comment>
<accession>A0A1G8T4D6</accession>
<evidence type="ECO:0000256" key="3">
    <source>
        <dbReference type="ARBA" id="ARBA00023133"/>
    </source>
</evidence>
<dbReference type="NCBIfam" id="TIGR00109">
    <property type="entry name" value="hemH"/>
    <property type="match status" value="1"/>
</dbReference>
<dbReference type="AlphaFoldDB" id="A0A1G8T4D6"/>
<dbReference type="PANTHER" id="PTHR11108">
    <property type="entry name" value="FERROCHELATASE"/>
    <property type="match status" value="1"/>
</dbReference>
<dbReference type="GO" id="GO:0046872">
    <property type="term" value="F:metal ion binding"/>
    <property type="evidence" value="ECO:0007669"/>
    <property type="project" value="UniProtKB-KW"/>
</dbReference>
<keyword evidence="3 7" id="KW-0350">Heme biosynthesis</keyword>
<evidence type="ECO:0000256" key="1">
    <source>
        <dbReference type="ARBA" id="ARBA00007718"/>
    </source>
</evidence>
<feature type="binding site" evidence="7">
    <location>
        <position position="205"/>
    </location>
    <ligand>
        <name>Fe(2+)</name>
        <dbReference type="ChEBI" id="CHEBI:29033"/>
    </ligand>
</feature>
<dbReference type="Proteomes" id="UP000199580">
    <property type="component" value="Unassembled WGS sequence"/>
</dbReference>
<protein>
    <recommendedName>
        <fullName evidence="7">Ferrochelatase</fullName>
        <ecNumber evidence="7">4.98.1.1</ecNumber>
    </recommendedName>
    <alternativeName>
        <fullName evidence="7">Heme synthase</fullName>
    </alternativeName>
    <alternativeName>
        <fullName evidence="7">Protoheme ferro-lyase</fullName>
    </alternativeName>
</protein>
<dbReference type="InterPro" id="IPR001015">
    <property type="entry name" value="Ferrochelatase"/>
</dbReference>
<keyword evidence="2 7" id="KW-0408">Iron</keyword>
<comment type="pathway">
    <text evidence="7">Porphyrin-containing compound metabolism; protoheme biosynthesis; protoheme from protoporphyrin-IX: step 1/1.</text>
</comment>
<evidence type="ECO:0000256" key="6">
    <source>
        <dbReference type="ARBA" id="ARBA00024536"/>
    </source>
</evidence>
<comment type="function">
    <text evidence="7">Catalyzes the ferrous insertion into protoporphyrin IX.</text>
</comment>
<sequence>MIVVILSDFRLSTFDCIMKGALLVNLGSPKSPDAKDVKPYLDEFLMDKYVIDVPFLLRAFLVRGIILRKRPEKSAEAYKKIWWDEGSPLIVLSKRMFAKVNQQVDIPMALAMRYGQPSILSGLQELHDKGVTEVLLFPLYPQHAMASTVTIEVLAEELRKKHFPQMKFTNVPAFYNRPDYIRELANSIKKSLEFFEYDHLLFSYHGIPERHIRKTDVTKSHCKIDGSCCNTPSPAHEFCYRHQCYETTRQVVELLEIPEGKYSQTFQSRLAGDKWLEPYTDIEINKMPEKGIKKLAVVTPAFVADCLETLEEIAMEANHQFKLNGGEEFLAIPCLNDGDDWCKTVAGWINQWATAEIPV</sequence>
<keyword evidence="7" id="KW-0479">Metal-binding</keyword>
<dbReference type="EC" id="4.98.1.1" evidence="7"/>
<keyword evidence="5 7" id="KW-0627">Porphyrin biosynthesis</keyword>
<evidence type="ECO:0000256" key="5">
    <source>
        <dbReference type="ARBA" id="ARBA00023244"/>
    </source>
</evidence>
<dbReference type="HAMAP" id="MF_00323">
    <property type="entry name" value="Ferrochelatase"/>
    <property type="match status" value="1"/>
</dbReference>
<comment type="catalytic activity">
    <reaction evidence="7">
        <text>heme b + 2 H(+) = protoporphyrin IX + Fe(2+)</text>
        <dbReference type="Rhea" id="RHEA:22584"/>
        <dbReference type="ChEBI" id="CHEBI:15378"/>
        <dbReference type="ChEBI" id="CHEBI:29033"/>
        <dbReference type="ChEBI" id="CHEBI:57306"/>
        <dbReference type="ChEBI" id="CHEBI:60344"/>
        <dbReference type="EC" id="4.98.1.1"/>
    </reaction>
</comment>
<reference evidence="9 10" key="1">
    <citation type="submission" date="2016-10" db="EMBL/GenBank/DDBJ databases">
        <authorList>
            <person name="de Groot N.N."/>
        </authorList>
    </citation>
    <scope>NUCLEOTIDE SEQUENCE [LARGE SCALE GENOMIC DNA]</scope>
    <source>
        <strain evidence="9 10">CGMCC 1.10076</strain>
    </source>
</reference>
<dbReference type="UniPathway" id="UPA00252">
    <property type="reaction ID" value="UER00325"/>
</dbReference>
<evidence type="ECO:0000313" key="10">
    <source>
        <dbReference type="Proteomes" id="UP000199580"/>
    </source>
</evidence>
<dbReference type="CDD" id="cd03411">
    <property type="entry name" value="Ferrochelatase_N"/>
    <property type="match status" value="1"/>
</dbReference>